<evidence type="ECO:0000313" key="2">
    <source>
        <dbReference type="Proteomes" id="UP001237448"/>
    </source>
</evidence>
<dbReference type="EMBL" id="JAUSVK010000001">
    <property type="protein sequence ID" value="MDQ0394718.1"/>
    <property type="molecule type" value="Genomic_DNA"/>
</dbReference>
<proteinExistence type="predicted"/>
<evidence type="ECO:0000313" key="1">
    <source>
        <dbReference type="EMBL" id="MDQ0394718.1"/>
    </source>
</evidence>
<organism evidence="1 2">
    <name type="scientific">Labrys monachus</name>
    <dbReference type="NCBI Taxonomy" id="217067"/>
    <lineage>
        <taxon>Bacteria</taxon>
        <taxon>Pseudomonadati</taxon>
        <taxon>Pseudomonadota</taxon>
        <taxon>Alphaproteobacteria</taxon>
        <taxon>Hyphomicrobiales</taxon>
        <taxon>Xanthobacteraceae</taxon>
        <taxon>Labrys</taxon>
    </lineage>
</organism>
<sequence>MRPSRAALSGAAARVSAFTASPFAGNGATFIQGRVLNA</sequence>
<name>A0ABU0FJD3_9HYPH</name>
<protein>
    <submittedName>
        <fullName evidence="1">Uncharacterized protein</fullName>
    </submittedName>
</protein>
<gene>
    <name evidence="1" type="ORF">J3R73_004510</name>
</gene>
<reference evidence="1 2" key="1">
    <citation type="submission" date="2023-07" db="EMBL/GenBank/DDBJ databases">
        <title>Genomic Encyclopedia of Type Strains, Phase IV (KMG-IV): sequencing the most valuable type-strain genomes for metagenomic binning, comparative biology and taxonomic classification.</title>
        <authorList>
            <person name="Goeker M."/>
        </authorList>
    </citation>
    <scope>NUCLEOTIDE SEQUENCE [LARGE SCALE GENOMIC DNA]</scope>
    <source>
        <strain evidence="1 2">DSM 5896</strain>
    </source>
</reference>
<keyword evidence="2" id="KW-1185">Reference proteome</keyword>
<comment type="caution">
    <text evidence="1">The sequence shown here is derived from an EMBL/GenBank/DDBJ whole genome shotgun (WGS) entry which is preliminary data.</text>
</comment>
<accession>A0ABU0FJD3</accession>
<dbReference type="Proteomes" id="UP001237448">
    <property type="component" value="Unassembled WGS sequence"/>
</dbReference>